<organism evidence="5 6">
    <name type="scientific">Seonamhaeicola aphaedonensis</name>
    <dbReference type="NCBI Taxonomy" id="1461338"/>
    <lineage>
        <taxon>Bacteria</taxon>
        <taxon>Pseudomonadati</taxon>
        <taxon>Bacteroidota</taxon>
        <taxon>Flavobacteriia</taxon>
        <taxon>Flavobacteriales</taxon>
        <taxon>Flavobacteriaceae</taxon>
    </lineage>
</organism>
<dbReference type="PANTHER" id="PTHR43280:SF2">
    <property type="entry name" value="HTH-TYPE TRANSCRIPTIONAL REGULATOR EXSA"/>
    <property type="match status" value="1"/>
</dbReference>
<dbReference type="SUPFAM" id="SSF46689">
    <property type="entry name" value="Homeodomain-like"/>
    <property type="match status" value="1"/>
</dbReference>
<keyword evidence="1" id="KW-0805">Transcription regulation</keyword>
<dbReference type="PANTHER" id="PTHR43280">
    <property type="entry name" value="ARAC-FAMILY TRANSCRIPTIONAL REGULATOR"/>
    <property type="match status" value="1"/>
</dbReference>
<dbReference type="SMART" id="SM00342">
    <property type="entry name" value="HTH_ARAC"/>
    <property type="match status" value="1"/>
</dbReference>
<name>A0A3D9HG82_9FLAO</name>
<sequence length="256" mass="30256">MNSQASYIMVLETSDYLHRLEANQFNLFTQKLHNGIFNVLNKFEGRIISHNDNTYKISFNQVTDAILCAIKLQYNFKYITPKFDHSIRRLKIGIAYEEGNGKGITLATRMCENIKDQVVIEVRVKNVYQKENKNSFINKDHFRTLKVSEITFLTRLMDYIETVWNNPTFSIDDFYEPLGYSKSQVYRKMISLTGVPLSTFIKNYRLNKAMYLMHFRKNKISEVAKHSGFINPSYFSRCFKDRFEILPSRYLQQHSL</sequence>
<dbReference type="InterPro" id="IPR009057">
    <property type="entry name" value="Homeodomain-like_sf"/>
</dbReference>
<keyword evidence="2 5" id="KW-0238">DNA-binding</keyword>
<dbReference type="GO" id="GO:0043565">
    <property type="term" value="F:sequence-specific DNA binding"/>
    <property type="evidence" value="ECO:0007669"/>
    <property type="project" value="InterPro"/>
</dbReference>
<dbReference type="InterPro" id="IPR018060">
    <property type="entry name" value="HTH_AraC"/>
</dbReference>
<protein>
    <submittedName>
        <fullName evidence="5">AraC-like DNA-binding protein</fullName>
    </submittedName>
</protein>
<dbReference type="PROSITE" id="PS01124">
    <property type="entry name" value="HTH_ARAC_FAMILY_2"/>
    <property type="match status" value="1"/>
</dbReference>
<gene>
    <name evidence="5" type="ORF">DFQ02_104334</name>
</gene>
<dbReference type="Gene3D" id="1.10.10.60">
    <property type="entry name" value="Homeodomain-like"/>
    <property type="match status" value="1"/>
</dbReference>
<comment type="caution">
    <text evidence="5">The sequence shown here is derived from an EMBL/GenBank/DDBJ whole genome shotgun (WGS) entry which is preliminary data.</text>
</comment>
<evidence type="ECO:0000256" key="3">
    <source>
        <dbReference type="ARBA" id="ARBA00023163"/>
    </source>
</evidence>
<evidence type="ECO:0000256" key="2">
    <source>
        <dbReference type="ARBA" id="ARBA00023125"/>
    </source>
</evidence>
<evidence type="ECO:0000313" key="5">
    <source>
        <dbReference type="EMBL" id="RED48488.1"/>
    </source>
</evidence>
<dbReference type="RefSeq" id="WP_181896382.1">
    <property type="nucleotide sequence ID" value="NZ_QRDX01000004.1"/>
</dbReference>
<dbReference type="Pfam" id="PF12833">
    <property type="entry name" value="HTH_18"/>
    <property type="match status" value="1"/>
</dbReference>
<feature type="domain" description="HTH araC/xylS-type" evidence="4">
    <location>
        <begin position="154"/>
        <end position="253"/>
    </location>
</feature>
<dbReference type="Proteomes" id="UP000256629">
    <property type="component" value="Unassembled WGS sequence"/>
</dbReference>
<dbReference type="EMBL" id="QRDX01000004">
    <property type="protein sequence ID" value="RED48488.1"/>
    <property type="molecule type" value="Genomic_DNA"/>
</dbReference>
<proteinExistence type="predicted"/>
<reference evidence="5 6" key="1">
    <citation type="submission" date="2018-07" db="EMBL/GenBank/DDBJ databases">
        <title>Genomic Encyclopedia of Type Strains, Phase III (KMG-III): the genomes of soil and plant-associated and newly described type strains.</title>
        <authorList>
            <person name="Whitman W."/>
        </authorList>
    </citation>
    <scope>NUCLEOTIDE SEQUENCE [LARGE SCALE GENOMIC DNA]</scope>
    <source>
        <strain evidence="5 6">CECT 8487</strain>
    </source>
</reference>
<dbReference type="AlphaFoldDB" id="A0A3D9HG82"/>
<evidence type="ECO:0000259" key="4">
    <source>
        <dbReference type="PROSITE" id="PS01124"/>
    </source>
</evidence>
<keyword evidence="3" id="KW-0804">Transcription</keyword>
<dbReference type="GO" id="GO:0003700">
    <property type="term" value="F:DNA-binding transcription factor activity"/>
    <property type="evidence" value="ECO:0007669"/>
    <property type="project" value="InterPro"/>
</dbReference>
<evidence type="ECO:0000313" key="6">
    <source>
        <dbReference type="Proteomes" id="UP000256629"/>
    </source>
</evidence>
<evidence type="ECO:0000256" key="1">
    <source>
        <dbReference type="ARBA" id="ARBA00023015"/>
    </source>
</evidence>
<accession>A0A3D9HG82</accession>
<keyword evidence="6" id="KW-1185">Reference proteome</keyword>